<evidence type="ECO:0000313" key="2">
    <source>
        <dbReference type="Proteomes" id="UP001172673"/>
    </source>
</evidence>
<evidence type="ECO:0000313" key="1">
    <source>
        <dbReference type="EMBL" id="KAJ9602628.1"/>
    </source>
</evidence>
<proteinExistence type="predicted"/>
<name>A0AA39CBW9_9EURO</name>
<dbReference type="EMBL" id="JAPDRK010000025">
    <property type="protein sequence ID" value="KAJ9602628.1"/>
    <property type="molecule type" value="Genomic_DNA"/>
</dbReference>
<dbReference type="AlphaFoldDB" id="A0AA39CBW9"/>
<accession>A0AA39CBW9</accession>
<sequence length="154" mass="17374">MAVRVVTHRTLVFFPHADSSVRALFCTKAVSPIRDPTLPQPRKNTPFTGVSMSRPGGLRLRRLIDGLEYDFDHQSGDAKESVYIRSDKAVKVIYDQDFGWSVWGEDDPDVTGERALLGRVWDVLVKDQGGSPTEGVWVSRKGEKAYVYVLEYLE</sequence>
<protein>
    <submittedName>
        <fullName evidence="1">Uncharacterized protein</fullName>
    </submittedName>
</protein>
<keyword evidence="2" id="KW-1185">Reference proteome</keyword>
<reference evidence="1" key="1">
    <citation type="submission" date="2022-10" db="EMBL/GenBank/DDBJ databases">
        <title>Culturing micro-colonial fungi from biological soil crusts in the Mojave desert and describing Neophaeococcomyces mojavensis, and introducing the new genera and species Taxawa tesnikishii.</title>
        <authorList>
            <person name="Kurbessoian T."/>
            <person name="Stajich J.E."/>
        </authorList>
    </citation>
    <scope>NUCLEOTIDE SEQUENCE</scope>
    <source>
        <strain evidence="1">TK_41</strain>
    </source>
</reference>
<gene>
    <name evidence="1" type="ORF">H2200_012821</name>
</gene>
<organism evidence="1 2">
    <name type="scientific">Cladophialophora chaetospira</name>
    <dbReference type="NCBI Taxonomy" id="386627"/>
    <lineage>
        <taxon>Eukaryota</taxon>
        <taxon>Fungi</taxon>
        <taxon>Dikarya</taxon>
        <taxon>Ascomycota</taxon>
        <taxon>Pezizomycotina</taxon>
        <taxon>Eurotiomycetes</taxon>
        <taxon>Chaetothyriomycetidae</taxon>
        <taxon>Chaetothyriales</taxon>
        <taxon>Herpotrichiellaceae</taxon>
        <taxon>Cladophialophora</taxon>
    </lineage>
</organism>
<dbReference type="Proteomes" id="UP001172673">
    <property type="component" value="Unassembled WGS sequence"/>
</dbReference>
<comment type="caution">
    <text evidence="1">The sequence shown here is derived from an EMBL/GenBank/DDBJ whole genome shotgun (WGS) entry which is preliminary data.</text>
</comment>